<dbReference type="Pfam" id="PF01510">
    <property type="entry name" value="Amidase_2"/>
    <property type="match status" value="1"/>
</dbReference>
<dbReference type="Gene3D" id="3.40.80.10">
    <property type="entry name" value="Peptidoglycan recognition protein-like"/>
    <property type="match status" value="1"/>
</dbReference>
<dbReference type="InterPro" id="IPR036505">
    <property type="entry name" value="Amidase/PGRP_sf"/>
</dbReference>
<dbReference type="SUPFAM" id="SSF55846">
    <property type="entry name" value="N-acetylmuramoyl-L-alanine amidase-like"/>
    <property type="match status" value="1"/>
</dbReference>
<organism evidence="3 4">
    <name type="scientific">Yoonia rhodophyticola</name>
    <dbReference type="NCBI Taxonomy" id="3137370"/>
    <lineage>
        <taxon>Bacteria</taxon>
        <taxon>Pseudomonadati</taxon>
        <taxon>Pseudomonadota</taxon>
        <taxon>Alphaproteobacteria</taxon>
        <taxon>Rhodobacterales</taxon>
        <taxon>Paracoccaceae</taxon>
        <taxon>Yoonia</taxon>
    </lineage>
</organism>
<feature type="domain" description="N-acetylmuramoyl-L-alanine amidase" evidence="1">
    <location>
        <begin position="14"/>
        <end position="143"/>
    </location>
</feature>
<keyword evidence="4" id="KW-1185">Reference proteome</keyword>
<feature type="domain" description="SH3b" evidence="2">
    <location>
        <begin position="205"/>
        <end position="255"/>
    </location>
</feature>
<dbReference type="RefSeq" id="WP_342075300.1">
    <property type="nucleotide sequence ID" value="NZ_CP151767.2"/>
</dbReference>
<dbReference type="EMBL" id="CP151767">
    <property type="protein sequence ID" value="WZU65971.1"/>
    <property type="molecule type" value="Genomic_DNA"/>
</dbReference>
<gene>
    <name evidence="3" type="ORF">AABB31_12800</name>
</gene>
<evidence type="ECO:0000259" key="1">
    <source>
        <dbReference type="Pfam" id="PF01510"/>
    </source>
</evidence>
<reference evidence="3" key="1">
    <citation type="submission" date="2024-08" db="EMBL/GenBank/DDBJ databases">
        <title>Phylogenomic analyses of a clade within the roseobacter group suggest taxonomic reassignments of species of the genera Aestuariivita, Citreicella, Loktanella, Nautella, Pelagibaca, Ruegeria, Thalassobius, Thiobacimonas and Tropicibacter, and the proposal o.</title>
        <authorList>
            <person name="Jeon C.O."/>
        </authorList>
    </citation>
    <scope>NUCLEOTIDE SEQUENCE</scope>
    <source>
        <strain evidence="3">SS1-5</strain>
    </source>
</reference>
<dbReference type="InterPro" id="IPR003646">
    <property type="entry name" value="SH3-like_bac-type"/>
</dbReference>
<dbReference type="KEGG" id="yrh:AABB31_12800"/>
<dbReference type="GO" id="GO:0009253">
    <property type="term" value="P:peptidoglycan catabolic process"/>
    <property type="evidence" value="ECO:0007669"/>
    <property type="project" value="InterPro"/>
</dbReference>
<name>A0AAN0NH89_9RHOB</name>
<dbReference type="Pfam" id="PF08239">
    <property type="entry name" value="SH3_3"/>
    <property type="match status" value="1"/>
</dbReference>
<evidence type="ECO:0000313" key="3">
    <source>
        <dbReference type="EMBL" id="WZU65971.1"/>
    </source>
</evidence>
<evidence type="ECO:0000313" key="4">
    <source>
        <dbReference type="Proteomes" id="UP001470809"/>
    </source>
</evidence>
<dbReference type="InterPro" id="IPR002502">
    <property type="entry name" value="Amidase_domain"/>
</dbReference>
<accession>A0AAN0NH89</accession>
<dbReference type="GO" id="GO:0008745">
    <property type="term" value="F:N-acetylmuramoyl-L-alanine amidase activity"/>
    <property type="evidence" value="ECO:0007669"/>
    <property type="project" value="InterPro"/>
</dbReference>
<sequence>MAKLIPAAWMKKAAMQRIHLHWTAGGHKANSVDKKSYHILVEGDGGLVKGDRPIHSNAKGSGIKRASHTLNANTGAIGVSLCCMRKSRESPFDAGPSPMTKKQWNAGMKVLAELADFYNIKITPRTILTHAEVQPNLNIRQKNKWDITRLAFDPSIKGHADVGDEMRAQVAAQLDLLRGGSGKKDETPPDSTKLAKFRVSGVHPSTLNFRDNPDGNKIGALPERTVVEFISAVGFWWQVRTRLGHVGWVWSEFLKPVN</sequence>
<protein>
    <submittedName>
        <fullName evidence="3">Amidase</fullName>
    </submittedName>
</protein>
<evidence type="ECO:0000259" key="2">
    <source>
        <dbReference type="Pfam" id="PF08239"/>
    </source>
</evidence>
<dbReference type="AlphaFoldDB" id="A0AAN0NH89"/>
<dbReference type="Gene3D" id="2.30.30.40">
    <property type="entry name" value="SH3 Domains"/>
    <property type="match status" value="1"/>
</dbReference>
<dbReference type="Proteomes" id="UP001470809">
    <property type="component" value="Chromosome"/>
</dbReference>
<proteinExistence type="predicted"/>